<feature type="compositionally biased region" description="Polar residues" evidence="1">
    <location>
        <begin position="34"/>
        <end position="55"/>
    </location>
</feature>
<feature type="region of interest" description="Disordered" evidence="1">
    <location>
        <begin position="126"/>
        <end position="148"/>
    </location>
</feature>
<organism evidence="2 3">
    <name type="scientific">Favolaschia claudopus</name>
    <dbReference type="NCBI Taxonomy" id="2862362"/>
    <lineage>
        <taxon>Eukaryota</taxon>
        <taxon>Fungi</taxon>
        <taxon>Dikarya</taxon>
        <taxon>Basidiomycota</taxon>
        <taxon>Agaricomycotina</taxon>
        <taxon>Agaricomycetes</taxon>
        <taxon>Agaricomycetidae</taxon>
        <taxon>Agaricales</taxon>
        <taxon>Marasmiineae</taxon>
        <taxon>Mycenaceae</taxon>
        <taxon>Favolaschia</taxon>
    </lineage>
</organism>
<sequence>MSSKHLPATVKLANEPPTSPCFVRASEPPHAMQQAHSAPSVSTGTHAIPVSSSPHALSVPCRPAAAPTPSQAESRAKFKTDLNCTLPPLATAFVSRSKSPPPTAPCYSKLNLAFKHLTAGRRLALPRTSSAGGLGPRTQRRFPSAPATSTSPHALFVCVPPPPPPQAESSKVKPCLSILPLSAARLKNPRPSPFPLSFRLARTPPDFVTLPTAAAVVSELNQGFDLKFLPQPLRPTSYLHPCAPITRSTNLAAAIDVDVTKDYR</sequence>
<comment type="caution">
    <text evidence="2">The sequence shown here is derived from an EMBL/GenBank/DDBJ whole genome shotgun (WGS) entry which is preliminary data.</text>
</comment>
<accession>A0AAW0CDQ4</accession>
<keyword evidence="3" id="KW-1185">Reference proteome</keyword>
<feature type="region of interest" description="Disordered" evidence="1">
    <location>
        <begin position="1"/>
        <end position="73"/>
    </location>
</feature>
<name>A0AAW0CDQ4_9AGAR</name>
<evidence type="ECO:0000313" key="2">
    <source>
        <dbReference type="EMBL" id="KAK7037080.1"/>
    </source>
</evidence>
<dbReference type="EMBL" id="JAWWNJ010000018">
    <property type="protein sequence ID" value="KAK7037080.1"/>
    <property type="molecule type" value="Genomic_DNA"/>
</dbReference>
<dbReference type="AlphaFoldDB" id="A0AAW0CDQ4"/>
<evidence type="ECO:0000256" key="1">
    <source>
        <dbReference type="SAM" id="MobiDB-lite"/>
    </source>
</evidence>
<proteinExistence type="predicted"/>
<protein>
    <submittedName>
        <fullName evidence="2">Uncharacterized protein</fullName>
    </submittedName>
</protein>
<dbReference type="Proteomes" id="UP001362999">
    <property type="component" value="Unassembled WGS sequence"/>
</dbReference>
<reference evidence="2 3" key="1">
    <citation type="journal article" date="2024" name="J Genomics">
        <title>Draft genome sequencing and assembly of Favolaschia claudopus CIRM-BRFM 2984 isolated from oak limbs.</title>
        <authorList>
            <person name="Navarro D."/>
            <person name="Drula E."/>
            <person name="Chaduli D."/>
            <person name="Cazenave R."/>
            <person name="Ahrendt S."/>
            <person name="Wang J."/>
            <person name="Lipzen A."/>
            <person name="Daum C."/>
            <person name="Barry K."/>
            <person name="Grigoriev I.V."/>
            <person name="Favel A."/>
            <person name="Rosso M.N."/>
            <person name="Martin F."/>
        </authorList>
    </citation>
    <scope>NUCLEOTIDE SEQUENCE [LARGE SCALE GENOMIC DNA]</scope>
    <source>
        <strain evidence="2 3">CIRM-BRFM 2984</strain>
    </source>
</reference>
<gene>
    <name evidence="2" type="ORF">R3P38DRAFT_3183164</name>
</gene>
<evidence type="ECO:0000313" key="3">
    <source>
        <dbReference type="Proteomes" id="UP001362999"/>
    </source>
</evidence>